<dbReference type="SUPFAM" id="SSF53597">
    <property type="entry name" value="Dihydrofolate reductase-like"/>
    <property type="match status" value="1"/>
</dbReference>
<dbReference type="EMBL" id="CADCTT010000329">
    <property type="protein sequence ID" value="CAA9328287.1"/>
    <property type="molecule type" value="Genomic_DNA"/>
</dbReference>
<keyword evidence="2" id="KW-0560">Oxidoreductase</keyword>
<sequence length="186" mass="20539">MTTQYYTATSIDGFIADADNSLDWLFQLDDPESAEIQQEYPRFIADVGALAMGSTTYEWIAEHTGFLDDPSKWDYELPTWVFSSRDLPRPDGPDLRFVSGDVRPVHAAMLEAAAGKNLWLVGGGELVGQFHDAGLLDEIILGVAPVFLGSGAPLLPRRITTPPLELVEVTPYGRTFISVRYRVPHA</sequence>
<dbReference type="PANTHER" id="PTHR38011">
    <property type="entry name" value="DIHYDROFOLATE REDUCTASE FAMILY PROTEIN (AFU_ORTHOLOGUE AFUA_8G06820)"/>
    <property type="match status" value="1"/>
</dbReference>
<feature type="domain" description="Bacterial bifunctional deaminase-reductase C-terminal" evidence="1">
    <location>
        <begin position="76"/>
        <end position="174"/>
    </location>
</feature>
<proteinExistence type="predicted"/>
<dbReference type="PANTHER" id="PTHR38011:SF11">
    <property type="entry name" value="2,5-DIAMINO-6-RIBOSYLAMINO-4(3H)-PYRIMIDINONE 5'-PHOSPHATE REDUCTASE"/>
    <property type="match status" value="1"/>
</dbReference>
<dbReference type="Gene3D" id="3.40.430.10">
    <property type="entry name" value="Dihydrofolate Reductase, subunit A"/>
    <property type="match status" value="1"/>
</dbReference>
<dbReference type="InterPro" id="IPR002734">
    <property type="entry name" value="RibDG_C"/>
</dbReference>
<protein>
    <submittedName>
        <fullName evidence="2">Dihydrofolate reductase</fullName>
        <ecNumber evidence="2">1.5.1.3</ecNumber>
    </submittedName>
</protein>
<dbReference type="GO" id="GO:0009231">
    <property type="term" value="P:riboflavin biosynthetic process"/>
    <property type="evidence" value="ECO:0007669"/>
    <property type="project" value="InterPro"/>
</dbReference>
<dbReference type="GO" id="GO:0004146">
    <property type="term" value="F:dihydrofolate reductase activity"/>
    <property type="evidence" value="ECO:0007669"/>
    <property type="project" value="UniProtKB-EC"/>
</dbReference>
<dbReference type="InterPro" id="IPR024072">
    <property type="entry name" value="DHFR-like_dom_sf"/>
</dbReference>
<dbReference type="EC" id="1.5.1.3" evidence="2"/>
<gene>
    <name evidence="2" type="ORF">AVDCRST_MAG61-2744</name>
</gene>
<name>A0A6J4LC68_9ACTN</name>
<evidence type="ECO:0000259" key="1">
    <source>
        <dbReference type="Pfam" id="PF01872"/>
    </source>
</evidence>
<dbReference type="GO" id="GO:0008703">
    <property type="term" value="F:5-amino-6-(5-phosphoribosylamino)uracil reductase activity"/>
    <property type="evidence" value="ECO:0007669"/>
    <property type="project" value="InterPro"/>
</dbReference>
<reference evidence="2" key="1">
    <citation type="submission" date="2020-02" db="EMBL/GenBank/DDBJ databases">
        <authorList>
            <person name="Meier V. D."/>
        </authorList>
    </citation>
    <scope>NUCLEOTIDE SEQUENCE</scope>
    <source>
        <strain evidence="2">AVDCRST_MAG61</strain>
    </source>
</reference>
<evidence type="ECO:0000313" key="2">
    <source>
        <dbReference type="EMBL" id="CAA9328287.1"/>
    </source>
</evidence>
<accession>A0A6J4LC68</accession>
<dbReference type="AlphaFoldDB" id="A0A6J4LC68"/>
<dbReference type="Pfam" id="PF01872">
    <property type="entry name" value="RibD_C"/>
    <property type="match status" value="1"/>
</dbReference>
<dbReference type="InterPro" id="IPR050765">
    <property type="entry name" value="Riboflavin_Biosynth_HTPR"/>
</dbReference>
<organism evidence="2">
    <name type="scientific">uncultured Friedmanniella sp</name>
    <dbReference type="NCBI Taxonomy" id="335381"/>
    <lineage>
        <taxon>Bacteria</taxon>
        <taxon>Bacillati</taxon>
        <taxon>Actinomycetota</taxon>
        <taxon>Actinomycetes</taxon>
        <taxon>Propionibacteriales</taxon>
        <taxon>Nocardioidaceae</taxon>
        <taxon>Friedmanniella</taxon>
        <taxon>environmental samples</taxon>
    </lineage>
</organism>